<feature type="domain" description="Cyclic nucleotide-binding" evidence="1">
    <location>
        <begin position="14"/>
        <end position="109"/>
    </location>
</feature>
<dbReference type="InterPro" id="IPR018490">
    <property type="entry name" value="cNMP-bd_dom_sf"/>
</dbReference>
<evidence type="ECO:0000313" key="2">
    <source>
        <dbReference type="EMBL" id="MCW9708955.1"/>
    </source>
</evidence>
<dbReference type="EMBL" id="JAGGJA010000019">
    <property type="protein sequence ID" value="MCW9708955.1"/>
    <property type="molecule type" value="Genomic_DNA"/>
</dbReference>
<organism evidence="2 3">
    <name type="scientific">Fodinibius salsisoli</name>
    <dbReference type="NCBI Taxonomy" id="2820877"/>
    <lineage>
        <taxon>Bacteria</taxon>
        <taxon>Pseudomonadati</taxon>
        <taxon>Balneolota</taxon>
        <taxon>Balneolia</taxon>
        <taxon>Balneolales</taxon>
        <taxon>Balneolaceae</taxon>
        <taxon>Fodinibius</taxon>
    </lineage>
</organism>
<name>A0ABT3PSX3_9BACT</name>
<comment type="caution">
    <text evidence="2">The sequence shown here is derived from an EMBL/GenBank/DDBJ whole genome shotgun (WGS) entry which is preliminary data.</text>
</comment>
<dbReference type="InterPro" id="IPR000595">
    <property type="entry name" value="cNMP-bd_dom"/>
</dbReference>
<sequence length="191" mass="22519">MSYDFKRYLKGHAGVTEEQSERLAKDIYKRSLEANELLLSKGEICKNFFYVEKGLLRFYSIDSAGKEHILEFAPEKWLVVDRASFYFDEPSEFYIDAIEETTVTVLDEEFINIASEISPQFRKYNERILQNHIRHLQKRIGQLIGTSAKERYLDFIEQYKDVTARVPQWMIASFLGITPESLSRIRRELSK</sequence>
<dbReference type="RefSeq" id="WP_265767772.1">
    <property type="nucleotide sequence ID" value="NZ_JAGGJA010000019.1"/>
</dbReference>
<dbReference type="SUPFAM" id="SSF51206">
    <property type="entry name" value="cAMP-binding domain-like"/>
    <property type="match status" value="1"/>
</dbReference>
<keyword evidence="3" id="KW-1185">Reference proteome</keyword>
<reference evidence="2 3" key="1">
    <citation type="submission" date="2021-03" db="EMBL/GenBank/DDBJ databases">
        <title>Aliifodinibius sp. nov., a new bacterium isolated from saline soil.</title>
        <authorList>
            <person name="Galisteo C."/>
            <person name="De La Haba R."/>
            <person name="Sanchez-Porro C."/>
            <person name="Ventosa A."/>
        </authorList>
    </citation>
    <scope>NUCLEOTIDE SEQUENCE [LARGE SCALE GENOMIC DNA]</scope>
    <source>
        <strain evidence="2 3">1BSP15-2V2</strain>
    </source>
</reference>
<dbReference type="InterPro" id="IPR014710">
    <property type="entry name" value="RmlC-like_jellyroll"/>
</dbReference>
<gene>
    <name evidence="2" type="ORF">J6I44_19000</name>
</gene>
<evidence type="ECO:0000313" key="3">
    <source>
        <dbReference type="Proteomes" id="UP001207918"/>
    </source>
</evidence>
<dbReference type="CDD" id="cd00038">
    <property type="entry name" value="CAP_ED"/>
    <property type="match status" value="1"/>
</dbReference>
<dbReference type="Proteomes" id="UP001207918">
    <property type="component" value="Unassembled WGS sequence"/>
</dbReference>
<dbReference type="PROSITE" id="PS50042">
    <property type="entry name" value="CNMP_BINDING_3"/>
    <property type="match status" value="1"/>
</dbReference>
<proteinExistence type="predicted"/>
<dbReference type="Gene3D" id="2.60.120.10">
    <property type="entry name" value="Jelly Rolls"/>
    <property type="match status" value="1"/>
</dbReference>
<accession>A0ABT3PSX3</accession>
<dbReference type="Pfam" id="PF00027">
    <property type="entry name" value="cNMP_binding"/>
    <property type="match status" value="1"/>
</dbReference>
<protein>
    <submittedName>
        <fullName evidence="2">Crp/Fnr family transcriptional regulator</fullName>
    </submittedName>
</protein>
<evidence type="ECO:0000259" key="1">
    <source>
        <dbReference type="PROSITE" id="PS50042"/>
    </source>
</evidence>